<dbReference type="InterPro" id="IPR023365">
    <property type="entry name" value="Sortase_dom-sf"/>
</dbReference>
<dbReference type="Pfam" id="PF04203">
    <property type="entry name" value="Sortase"/>
    <property type="match status" value="1"/>
</dbReference>
<organism evidence="5 6">
    <name type="scientific">Scrofimicrobium canadense</name>
    <dbReference type="NCBI Taxonomy" id="2652290"/>
    <lineage>
        <taxon>Bacteria</taxon>
        <taxon>Bacillati</taxon>
        <taxon>Actinomycetota</taxon>
        <taxon>Actinomycetes</taxon>
        <taxon>Actinomycetales</taxon>
        <taxon>Actinomycetaceae</taxon>
        <taxon>Scrofimicrobium</taxon>
    </lineage>
</organism>
<dbReference type="NCBIfam" id="TIGR01076">
    <property type="entry name" value="sortase_fam"/>
    <property type="match status" value="1"/>
</dbReference>
<name>A0A6N7W7Q8_9ACTO</name>
<dbReference type="NCBIfam" id="NF033745">
    <property type="entry name" value="class_C_sortase"/>
    <property type="match status" value="1"/>
</dbReference>
<feature type="active site" description="Proton donor/acceptor" evidence="2">
    <location>
        <position position="227"/>
    </location>
</feature>
<feature type="active site" description="Acyl-thioester intermediate" evidence="2">
    <location>
        <position position="290"/>
    </location>
</feature>
<dbReference type="InterPro" id="IPR042002">
    <property type="entry name" value="Sortase_C"/>
</dbReference>
<dbReference type="CDD" id="cd05827">
    <property type="entry name" value="Sortase_C"/>
    <property type="match status" value="1"/>
</dbReference>
<reference evidence="5 6" key="1">
    <citation type="submission" date="2019-08" db="EMBL/GenBank/DDBJ databases">
        <title>In-depth cultivation of the pig gut microbiome towards novel bacterial diversity and tailored functional studies.</title>
        <authorList>
            <person name="Wylensek D."/>
            <person name="Hitch T.C.A."/>
            <person name="Clavel T."/>
        </authorList>
    </citation>
    <scope>NUCLEOTIDE SEQUENCE [LARGE SCALE GENOMIC DNA]</scope>
    <source>
        <strain evidence="5 6">WB03_NA08</strain>
    </source>
</reference>
<evidence type="ECO:0000256" key="4">
    <source>
        <dbReference type="SAM" id="Phobius"/>
    </source>
</evidence>
<keyword evidence="6" id="KW-1185">Reference proteome</keyword>
<keyword evidence="4" id="KW-0812">Transmembrane</keyword>
<dbReference type="RefSeq" id="WP_154544298.1">
    <property type="nucleotide sequence ID" value="NZ_VULO01000005.1"/>
</dbReference>
<dbReference type="Gene3D" id="2.40.260.10">
    <property type="entry name" value="Sortase"/>
    <property type="match status" value="1"/>
</dbReference>
<keyword evidence="4" id="KW-1133">Transmembrane helix</keyword>
<dbReference type="SUPFAM" id="SSF63817">
    <property type="entry name" value="Sortase"/>
    <property type="match status" value="1"/>
</dbReference>
<accession>A0A6N7W7Q8</accession>
<dbReference type="GO" id="GO:0016787">
    <property type="term" value="F:hydrolase activity"/>
    <property type="evidence" value="ECO:0007669"/>
    <property type="project" value="UniProtKB-KW"/>
</dbReference>
<dbReference type="EMBL" id="VULO01000005">
    <property type="protein sequence ID" value="MSS84188.1"/>
    <property type="molecule type" value="Genomic_DNA"/>
</dbReference>
<gene>
    <name evidence="5" type="ORF">FYJ24_05280</name>
</gene>
<comment type="caution">
    <text evidence="5">The sequence shown here is derived from an EMBL/GenBank/DDBJ whole genome shotgun (WGS) entry which is preliminary data.</text>
</comment>
<evidence type="ECO:0000256" key="2">
    <source>
        <dbReference type="PIRSR" id="PIRSR605754-1"/>
    </source>
</evidence>
<feature type="transmembrane region" description="Helical" evidence="4">
    <location>
        <begin position="88"/>
        <end position="108"/>
    </location>
</feature>
<feature type="region of interest" description="Disordered" evidence="3">
    <location>
        <begin position="1"/>
        <end position="36"/>
    </location>
</feature>
<protein>
    <submittedName>
        <fullName evidence="5">Class C sortase</fullName>
    </submittedName>
</protein>
<proteinExistence type="predicted"/>
<feature type="transmembrane region" description="Helical" evidence="4">
    <location>
        <begin position="328"/>
        <end position="348"/>
    </location>
</feature>
<evidence type="ECO:0000313" key="5">
    <source>
        <dbReference type="EMBL" id="MSS84188.1"/>
    </source>
</evidence>
<dbReference type="InterPro" id="IPR005754">
    <property type="entry name" value="Sortase"/>
</dbReference>
<evidence type="ECO:0000256" key="1">
    <source>
        <dbReference type="ARBA" id="ARBA00022801"/>
    </source>
</evidence>
<evidence type="ECO:0000256" key="3">
    <source>
        <dbReference type="SAM" id="MobiDB-lite"/>
    </source>
</evidence>
<sequence length="384" mass="41997">MSVQWRSRAAVRDSAGMRSRPQHAVTGRTSRTRRLPKRTDRAVVPEFQVGMTGEPGGPGFTDPLVGGPPQPELSPEEVKAAAKRKQRAILALTLVMLIGIGVIVYPFAGGWFNSKKQAEAVTGYVDAIESADVQVMLEKAREYNANLPVMPIGDYYTEVAQYPPEYQEYLALPGSTVMGRLTIPKIEVDLPIYHGTSDDVLMKGVGHLYGTHLPVGGPSTHAALSAHSGMLDKRMFDRLPELKVGDHFFINVLGEELAYQVVSTEVYTPEEGVEHIVRVPGEDLVTLITCTPYGINTHRLLVTGSRVDGPAKKLGYEIGPTGMVERPWWIWPLIVLVLIAIGIGAYVLQKVKRQSAARLHDQDVDDKGLFLEGASVGDPPADRM</sequence>
<dbReference type="Proteomes" id="UP000470875">
    <property type="component" value="Unassembled WGS sequence"/>
</dbReference>
<dbReference type="AlphaFoldDB" id="A0A6N7W7Q8"/>
<keyword evidence="1" id="KW-0378">Hydrolase</keyword>
<evidence type="ECO:0000313" key="6">
    <source>
        <dbReference type="Proteomes" id="UP000470875"/>
    </source>
</evidence>
<keyword evidence="4" id="KW-0472">Membrane</keyword>